<dbReference type="Pfam" id="PF01261">
    <property type="entry name" value="AP_endonuc_2"/>
    <property type="match status" value="1"/>
</dbReference>
<sequence>MKMKLGLRAHDITIFDDIPKLAQRLNDLNFDYIQFAPRASMPGVTNHGQNINFGLANKVKHEFEKQGIQVAVLGCYINMIHPDISERTAAMKLFQKYLTMVRYFGGNLVGTETGSVDPNFNLTAKNYEPDIVELAIQQIKTLTLTAEKVGNLIGVEPGVNHPIHSLAVSQSVLDNVKSPNLQIILDAANLVHDSTQKISEIVKNAITQFGDRIYAFHIKDYVVENGRAKVVPVGEGMADLQQTLAVIQQYQPDAFVILDETPQENFARSLERINLLTNDLN</sequence>
<evidence type="ECO:0000313" key="3">
    <source>
        <dbReference type="Proteomes" id="UP000051236"/>
    </source>
</evidence>
<evidence type="ECO:0000259" key="1">
    <source>
        <dbReference type="Pfam" id="PF01261"/>
    </source>
</evidence>
<dbReference type="InterPro" id="IPR036237">
    <property type="entry name" value="Xyl_isomerase-like_sf"/>
</dbReference>
<reference evidence="2 3" key="1">
    <citation type="journal article" date="2015" name="Genome Announc.">
        <title>Expanding the biotechnology potential of lactobacilli through comparative genomics of 213 strains and associated genera.</title>
        <authorList>
            <person name="Sun Z."/>
            <person name="Harris H.M."/>
            <person name="McCann A."/>
            <person name="Guo C."/>
            <person name="Argimon S."/>
            <person name="Zhang W."/>
            <person name="Yang X."/>
            <person name="Jeffery I.B."/>
            <person name="Cooney J.C."/>
            <person name="Kagawa T.F."/>
            <person name="Liu W."/>
            <person name="Song Y."/>
            <person name="Salvetti E."/>
            <person name="Wrobel A."/>
            <person name="Rasinkangas P."/>
            <person name="Parkhill J."/>
            <person name="Rea M.C."/>
            <person name="O'Sullivan O."/>
            <person name="Ritari J."/>
            <person name="Douillard F.P."/>
            <person name="Paul Ross R."/>
            <person name="Yang R."/>
            <person name="Briner A.E."/>
            <person name="Felis G.E."/>
            <person name="de Vos W.M."/>
            <person name="Barrangou R."/>
            <person name="Klaenhammer T.R."/>
            <person name="Caufield P.W."/>
            <person name="Cui Y."/>
            <person name="Zhang H."/>
            <person name="O'Toole P.W."/>
        </authorList>
    </citation>
    <scope>NUCLEOTIDE SEQUENCE [LARGE SCALE GENOMIC DNA]</scope>
    <source>
        <strain evidence="2 3">DSM 18527</strain>
    </source>
</reference>
<proteinExistence type="predicted"/>
<comment type="caution">
    <text evidence="2">The sequence shown here is derived from an EMBL/GenBank/DDBJ whole genome shotgun (WGS) entry which is preliminary data.</text>
</comment>
<dbReference type="InterPro" id="IPR013022">
    <property type="entry name" value="Xyl_isomerase-like_TIM-brl"/>
</dbReference>
<dbReference type="EMBL" id="AZGA01000088">
    <property type="protein sequence ID" value="KRM30395.1"/>
    <property type="molecule type" value="Genomic_DNA"/>
</dbReference>
<dbReference type="GO" id="GO:0016853">
    <property type="term" value="F:isomerase activity"/>
    <property type="evidence" value="ECO:0007669"/>
    <property type="project" value="UniProtKB-KW"/>
</dbReference>
<keyword evidence="3" id="KW-1185">Reference proteome</keyword>
<gene>
    <name evidence="2" type="ORF">FC83_GL001526</name>
</gene>
<dbReference type="InterPro" id="IPR050312">
    <property type="entry name" value="IolE/XylAMocC-like"/>
</dbReference>
<dbReference type="PANTHER" id="PTHR12110">
    <property type="entry name" value="HYDROXYPYRUVATE ISOMERASE"/>
    <property type="match status" value="1"/>
</dbReference>
<dbReference type="eggNOG" id="COG1082">
    <property type="taxonomic scope" value="Bacteria"/>
</dbReference>
<dbReference type="STRING" id="1423734.FC83_GL001526"/>
<organism evidence="2 3">
    <name type="scientific">Agrilactobacillus composti DSM 18527 = JCM 14202</name>
    <dbReference type="NCBI Taxonomy" id="1423734"/>
    <lineage>
        <taxon>Bacteria</taxon>
        <taxon>Bacillati</taxon>
        <taxon>Bacillota</taxon>
        <taxon>Bacilli</taxon>
        <taxon>Lactobacillales</taxon>
        <taxon>Lactobacillaceae</taxon>
        <taxon>Agrilactobacillus</taxon>
    </lineage>
</organism>
<dbReference type="PATRIC" id="fig|1423734.3.peg.1544"/>
<dbReference type="Proteomes" id="UP000051236">
    <property type="component" value="Unassembled WGS sequence"/>
</dbReference>
<dbReference type="Gene3D" id="3.20.20.150">
    <property type="entry name" value="Divalent-metal-dependent TIM barrel enzymes"/>
    <property type="match status" value="1"/>
</dbReference>
<evidence type="ECO:0000313" key="2">
    <source>
        <dbReference type="EMBL" id="KRM30395.1"/>
    </source>
</evidence>
<accession>A0A0R1XQX1</accession>
<dbReference type="SUPFAM" id="SSF51658">
    <property type="entry name" value="Xylose isomerase-like"/>
    <property type="match status" value="1"/>
</dbReference>
<name>A0A0R1XQX1_9LACO</name>
<keyword evidence="2" id="KW-0413">Isomerase</keyword>
<protein>
    <submittedName>
        <fullName evidence="2">Xylose isomerase domain-containing protein TIM barrel</fullName>
    </submittedName>
</protein>
<feature type="domain" description="Xylose isomerase-like TIM barrel" evidence="1">
    <location>
        <begin position="24"/>
        <end position="271"/>
    </location>
</feature>
<dbReference type="AlphaFoldDB" id="A0A0R1XQX1"/>